<evidence type="ECO:0000259" key="8">
    <source>
        <dbReference type="PROSITE" id="PS51767"/>
    </source>
</evidence>
<dbReference type="InterPro" id="IPR001969">
    <property type="entry name" value="Aspartic_peptidase_AS"/>
</dbReference>
<dbReference type="PANTHER" id="PTHR47966">
    <property type="entry name" value="BETA-SITE APP-CLEAVING ENZYME, ISOFORM A-RELATED"/>
    <property type="match status" value="1"/>
</dbReference>
<comment type="similarity">
    <text evidence="1 6">Belongs to the peptidase A1 family.</text>
</comment>
<evidence type="ECO:0000256" key="4">
    <source>
        <dbReference type="ARBA" id="ARBA00022801"/>
    </source>
</evidence>
<dbReference type="GO" id="GO:0004190">
    <property type="term" value="F:aspartic-type endopeptidase activity"/>
    <property type="evidence" value="ECO:0007669"/>
    <property type="project" value="UniProtKB-KW"/>
</dbReference>
<dbReference type="InterPro" id="IPR033121">
    <property type="entry name" value="PEPTIDASE_A1"/>
</dbReference>
<dbReference type="PANTHER" id="PTHR47966:SF51">
    <property type="entry name" value="BETA-SITE APP-CLEAVING ENZYME, ISOFORM A-RELATED"/>
    <property type="match status" value="1"/>
</dbReference>
<dbReference type="InterPro" id="IPR034164">
    <property type="entry name" value="Pepsin-like_dom"/>
</dbReference>
<dbReference type="GO" id="GO:0006508">
    <property type="term" value="P:proteolysis"/>
    <property type="evidence" value="ECO:0007669"/>
    <property type="project" value="UniProtKB-KW"/>
</dbReference>
<feature type="disulfide bond" evidence="5">
    <location>
        <begin position="288"/>
        <end position="294"/>
    </location>
</feature>
<dbReference type="CDD" id="cd05471">
    <property type="entry name" value="pepsin_like"/>
    <property type="match status" value="1"/>
</dbReference>
<keyword evidence="5" id="KW-1015">Disulfide bond</keyword>
<dbReference type="Pfam" id="PF00026">
    <property type="entry name" value="Asp"/>
    <property type="match status" value="1"/>
</dbReference>
<name>A0A7S4QRB2_9DINO</name>
<dbReference type="PROSITE" id="PS51767">
    <property type="entry name" value="PEPTIDASE_A1"/>
    <property type="match status" value="1"/>
</dbReference>
<sequence length="475" mass="51361">MPTGPQLAALLAAQAALSAVGLQLELWRELAEAGHTPPRSPRAKFRQELHNQGGTGTAYTATISVGGQAMEGVLDTGSYELLVLSTRCGTCGDVGLYYDDSRSSAYEQGHLRVSHSFGSGTTWSKLAFDDVEVGPLRHERQYFWQVVGAQMPVANSGGFQAIVGVGPPSTPRSDSLGQAQKAEQLHQQAKADPAFQPSEDAKVVFREAQSLAEEQTLLEGFGVMSFSVCIRREAGSEGYFTWNEDDPHMQPGLFTAVPVRGTVTWGVELTNVQMQVGGSSLHRMSIGCGGGGTCGALVDSGTSLLVLPTEAAQRALQAVDALNSDCSNMDLLPHLVFQLDGKRFALPPDAYLGQFEGRLPDPLDRYTRRAGEGRAYRACELLIMTMDVQTQLGPMWILGLPFFREYYTTFSLGTDIWDQANRSIFLAESDDACRPRMPGAGPRSLAQRGLRRVDLSKVRVPRWVESAAAAGSVQL</sequence>
<feature type="signal peptide" evidence="7">
    <location>
        <begin position="1"/>
        <end position="21"/>
    </location>
</feature>
<reference evidence="9" key="1">
    <citation type="submission" date="2021-01" db="EMBL/GenBank/DDBJ databases">
        <authorList>
            <person name="Corre E."/>
            <person name="Pelletier E."/>
            <person name="Niang G."/>
            <person name="Scheremetjew M."/>
            <person name="Finn R."/>
            <person name="Kale V."/>
            <person name="Holt S."/>
            <person name="Cochrane G."/>
            <person name="Meng A."/>
            <person name="Brown T."/>
            <person name="Cohen L."/>
        </authorList>
    </citation>
    <scope>NUCLEOTIDE SEQUENCE</scope>
    <source>
        <strain evidence="9">CCMP3105</strain>
    </source>
</reference>
<organism evidence="9">
    <name type="scientific">Alexandrium monilatum</name>
    <dbReference type="NCBI Taxonomy" id="311494"/>
    <lineage>
        <taxon>Eukaryota</taxon>
        <taxon>Sar</taxon>
        <taxon>Alveolata</taxon>
        <taxon>Dinophyceae</taxon>
        <taxon>Gonyaulacales</taxon>
        <taxon>Pyrocystaceae</taxon>
        <taxon>Alexandrium</taxon>
    </lineage>
</organism>
<dbReference type="InterPro" id="IPR001461">
    <property type="entry name" value="Aspartic_peptidase_A1"/>
</dbReference>
<accession>A0A7S4QRB2</accession>
<evidence type="ECO:0000256" key="2">
    <source>
        <dbReference type="ARBA" id="ARBA00022670"/>
    </source>
</evidence>
<evidence type="ECO:0000256" key="6">
    <source>
        <dbReference type="RuleBase" id="RU000454"/>
    </source>
</evidence>
<evidence type="ECO:0000256" key="7">
    <source>
        <dbReference type="SAM" id="SignalP"/>
    </source>
</evidence>
<evidence type="ECO:0000256" key="1">
    <source>
        <dbReference type="ARBA" id="ARBA00007447"/>
    </source>
</evidence>
<evidence type="ECO:0000256" key="3">
    <source>
        <dbReference type="ARBA" id="ARBA00022750"/>
    </source>
</evidence>
<dbReference type="InterPro" id="IPR021109">
    <property type="entry name" value="Peptidase_aspartic_dom_sf"/>
</dbReference>
<proteinExistence type="inferred from homology"/>
<keyword evidence="3 6" id="KW-0064">Aspartyl protease</keyword>
<protein>
    <recommendedName>
        <fullName evidence="8">Peptidase A1 domain-containing protein</fullName>
    </recommendedName>
</protein>
<feature type="chain" id="PRO_5031192387" description="Peptidase A1 domain-containing protein" evidence="7">
    <location>
        <begin position="22"/>
        <end position="475"/>
    </location>
</feature>
<dbReference type="Gene3D" id="2.40.70.10">
    <property type="entry name" value="Acid Proteases"/>
    <property type="match status" value="2"/>
</dbReference>
<keyword evidence="2 6" id="KW-0645">Protease</keyword>
<feature type="domain" description="Peptidase A1" evidence="8">
    <location>
        <begin position="59"/>
        <end position="420"/>
    </location>
</feature>
<dbReference type="EMBL" id="HBNR01035635">
    <property type="protein sequence ID" value="CAE4591537.1"/>
    <property type="molecule type" value="Transcribed_RNA"/>
</dbReference>
<evidence type="ECO:0000256" key="5">
    <source>
        <dbReference type="PIRSR" id="PIRSR601461-2"/>
    </source>
</evidence>
<dbReference type="AlphaFoldDB" id="A0A7S4QRB2"/>
<keyword evidence="7" id="KW-0732">Signal</keyword>
<gene>
    <name evidence="9" type="ORF">AMON00008_LOCUS24470</name>
</gene>
<keyword evidence="4 6" id="KW-0378">Hydrolase</keyword>
<evidence type="ECO:0000313" key="9">
    <source>
        <dbReference type="EMBL" id="CAE4591537.1"/>
    </source>
</evidence>
<dbReference type="SUPFAM" id="SSF50630">
    <property type="entry name" value="Acid proteases"/>
    <property type="match status" value="1"/>
</dbReference>
<dbReference type="PROSITE" id="PS00141">
    <property type="entry name" value="ASP_PROTEASE"/>
    <property type="match status" value="1"/>
</dbReference>
<dbReference type="PRINTS" id="PR00792">
    <property type="entry name" value="PEPSIN"/>
</dbReference>